<protein>
    <submittedName>
        <fullName evidence="5">CdaR family transcriptional regulator</fullName>
    </submittedName>
</protein>
<evidence type="ECO:0000259" key="4">
    <source>
        <dbReference type="Pfam" id="PF17853"/>
    </source>
</evidence>
<dbReference type="InterPro" id="IPR025751">
    <property type="entry name" value="RsbRD_N_dom"/>
</dbReference>
<evidence type="ECO:0000313" key="5">
    <source>
        <dbReference type="EMBL" id="TSI14987.1"/>
    </source>
</evidence>
<dbReference type="InterPro" id="IPR025736">
    <property type="entry name" value="PucR_C-HTH_dom"/>
</dbReference>
<comment type="similarity">
    <text evidence="1">Belongs to the CdaR family.</text>
</comment>
<dbReference type="Gene3D" id="1.10.10.2840">
    <property type="entry name" value="PucR C-terminal helix-turn-helix domain"/>
    <property type="match status" value="1"/>
</dbReference>
<comment type="caution">
    <text evidence="5">The sequence shown here is derived from an EMBL/GenBank/DDBJ whole genome shotgun (WGS) entry which is preliminary data.</text>
</comment>
<dbReference type="InterPro" id="IPR041522">
    <property type="entry name" value="CdaR_GGDEF"/>
</dbReference>
<evidence type="ECO:0000259" key="2">
    <source>
        <dbReference type="Pfam" id="PF13556"/>
    </source>
</evidence>
<dbReference type="Pfam" id="PF17853">
    <property type="entry name" value="GGDEF_2"/>
    <property type="match status" value="1"/>
</dbReference>
<organism evidence="5 6">
    <name type="scientific">Brevibacterium aurantiacum</name>
    <dbReference type="NCBI Taxonomy" id="273384"/>
    <lineage>
        <taxon>Bacteria</taxon>
        <taxon>Bacillati</taxon>
        <taxon>Actinomycetota</taxon>
        <taxon>Actinomycetes</taxon>
        <taxon>Micrococcales</taxon>
        <taxon>Brevibacteriaceae</taxon>
        <taxon>Brevibacterium</taxon>
    </lineage>
</organism>
<dbReference type="RefSeq" id="WP_143923034.1">
    <property type="nucleotide sequence ID" value="NZ_VLTK01000007.1"/>
</dbReference>
<evidence type="ECO:0000259" key="3">
    <source>
        <dbReference type="Pfam" id="PF14361"/>
    </source>
</evidence>
<dbReference type="OrthoDB" id="3663486at2"/>
<dbReference type="Pfam" id="PF13556">
    <property type="entry name" value="HTH_30"/>
    <property type="match status" value="1"/>
</dbReference>
<dbReference type="AlphaFoldDB" id="A0A556CC16"/>
<dbReference type="InterPro" id="IPR042070">
    <property type="entry name" value="PucR_C-HTH_sf"/>
</dbReference>
<reference evidence="5 6" key="1">
    <citation type="submission" date="2019-07" db="EMBL/GenBank/DDBJ databases">
        <title>Draft genome sequence of Brevibacterium aurantiacum XU54 isolated from Xinjiang China.</title>
        <authorList>
            <person name="Xu X."/>
        </authorList>
    </citation>
    <scope>NUCLEOTIDE SEQUENCE [LARGE SCALE GENOMIC DNA]</scope>
    <source>
        <strain evidence="5 6">XU54</strain>
    </source>
</reference>
<feature type="domain" description="CdaR GGDEF-like" evidence="4">
    <location>
        <begin position="197"/>
        <end position="315"/>
    </location>
</feature>
<dbReference type="Proteomes" id="UP000316406">
    <property type="component" value="Unassembled WGS sequence"/>
</dbReference>
<gene>
    <name evidence="5" type="ORF">FO013_13180</name>
</gene>
<proteinExistence type="inferred from homology"/>
<feature type="domain" description="PucR C-terminal helix-turn-helix" evidence="2">
    <location>
        <begin position="371"/>
        <end position="423"/>
    </location>
</feature>
<evidence type="ECO:0000256" key="1">
    <source>
        <dbReference type="ARBA" id="ARBA00006754"/>
    </source>
</evidence>
<dbReference type="InterPro" id="IPR051448">
    <property type="entry name" value="CdaR-like_regulators"/>
</dbReference>
<sequence length="437" mass="47609">MVASPSWTPGDGPGPTPATAEVMAQLSRISAELSPRVPELTQSVYDYLATRIAELGEERTLLDLLSASIEGNIETIFHALRHGIAPDNLEPPVAAYEYARRLAQRGISVNALVRAYRLGQQRLLQAAYDYITTDADLPNDLASAVFQRLVDEVSEYIDWMSQKVALLYEAEREAWLANRTTARESQVRGIIEGGQVDAAAAAATLGYSLTARHVAVIAWTHHSAPDTIDGLGRLTSAINAAAAAMSSPRSSLIISRDQDTAWGWITVPESWQYEESLRDRLRSSATDAVHLALGSAHTAAQGFRLSHQEALRVQNVCLAGRTPAPLRSHDEPGMALVSLLSTDVEAGRDWVRSVLGPLAEDSAANTRHRSTLLAYMLHDLSYTATAAAMSMHKNSIRYRVEMAEAILGTDLGSNRLNIEAALYAHSYIFESREPVPD</sequence>
<dbReference type="PANTHER" id="PTHR33744:SF1">
    <property type="entry name" value="DNA-BINDING TRANSCRIPTIONAL ACTIVATOR ADER"/>
    <property type="match status" value="1"/>
</dbReference>
<dbReference type="PANTHER" id="PTHR33744">
    <property type="entry name" value="CARBOHYDRATE DIACID REGULATOR"/>
    <property type="match status" value="1"/>
</dbReference>
<dbReference type="Pfam" id="PF14361">
    <property type="entry name" value="RsbRD_N"/>
    <property type="match status" value="1"/>
</dbReference>
<evidence type="ECO:0000313" key="6">
    <source>
        <dbReference type="Proteomes" id="UP000316406"/>
    </source>
</evidence>
<keyword evidence="6" id="KW-1185">Reference proteome</keyword>
<feature type="domain" description="RsbT co-antagonist protein RsbRD N-terminal" evidence="3">
    <location>
        <begin position="38"/>
        <end position="183"/>
    </location>
</feature>
<accession>A0A556CC16</accession>
<name>A0A556CC16_BREAU</name>
<dbReference type="EMBL" id="VLTK01000007">
    <property type="protein sequence ID" value="TSI14987.1"/>
    <property type="molecule type" value="Genomic_DNA"/>
</dbReference>